<protein>
    <submittedName>
        <fullName evidence="1">Uncharacterized protein</fullName>
    </submittedName>
</protein>
<dbReference type="EMBL" id="MU274902">
    <property type="protein sequence ID" value="KAI0093418.1"/>
    <property type="molecule type" value="Genomic_DNA"/>
</dbReference>
<sequence length="146" mass="15835">MEGLADSILPLPDREDGHAWAANIQQACYVIQTTYAQSIQLLRQSDLDPIRLKVHLDTLIDDVCPLLLSLAEVAETEVIPEDWIGSSTDAVGKLGHQMKEAYENSCGRETLDVASIAPISSSASGQRGRPRKTISKAYLQAAMSPS</sequence>
<keyword evidence="2" id="KW-1185">Reference proteome</keyword>
<name>A0ACB8UGE5_9APHY</name>
<organism evidence="1 2">
    <name type="scientific">Irpex rosettiformis</name>
    <dbReference type="NCBI Taxonomy" id="378272"/>
    <lineage>
        <taxon>Eukaryota</taxon>
        <taxon>Fungi</taxon>
        <taxon>Dikarya</taxon>
        <taxon>Basidiomycota</taxon>
        <taxon>Agaricomycotina</taxon>
        <taxon>Agaricomycetes</taxon>
        <taxon>Polyporales</taxon>
        <taxon>Irpicaceae</taxon>
        <taxon>Irpex</taxon>
    </lineage>
</organism>
<comment type="caution">
    <text evidence="1">The sequence shown here is derived from an EMBL/GenBank/DDBJ whole genome shotgun (WGS) entry which is preliminary data.</text>
</comment>
<gene>
    <name evidence="1" type="ORF">BDY19DRAFT_990060</name>
</gene>
<accession>A0ACB8UGE5</accession>
<proteinExistence type="predicted"/>
<evidence type="ECO:0000313" key="1">
    <source>
        <dbReference type="EMBL" id="KAI0093418.1"/>
    </source>
</evidence>
<evidence type="ECO:0000313" key="2">
    <source>
        <dbReference type="Proteomes" id="UP001055072"/>
    </source>
</evidence>
<dbReference type="Proteomes" id="UP001055072">
    <property type="component" value="Unassembled WGS sequence"/>
</dbReference>
<reference evidence="1" key="1">
    <citation type="journal article" date="2021" name="Environ. Microbiol.">
        <title>Gene family expansions and transcriptome signatures uncover fungal adaptations to wood decay.</title>
        <authorList>
            <person name="Hage H."/>
            <person name="Miyauchi S."/>
            <person name="Viragh M."/>
            <person name="Drula E."/>
            <person name="Min B."/>
            <person name="Chaduli D."/>
            <person name="Navarro D."/>
            <person name="Favel A."/>
            <person name="Norest M."/>
            <person name="Lesage-Meessen L."/>
            <person name="Balint B."/>
            <person name="Merenyi Z."/>
            <person name="de Eugenio L."/>
            <person name="Morin E."/>
            <person name="Martinez A.T."/>
            <person name="Baldrian P."/>
            <person name="Stursova M."/>
            <person name="Martinez M.J."/>
            <person name="Novotny C."/>
            <person name="Magnuson J.K."/>
            <person name="Spatafora J.W."/>
            <person name="Maurice S."/>
            <person name="Pangilinan J."/>
            <person name="Andreopoulos W."/>
            <person name="LaButti K."/>
            <person name="Hundley H."/>
            <person name="Na H."/>
            <person name="Kuo A."/>
            <person name="Barry K."/>
            <person name="Lipzen A."/>
            <person name="Henrissat B."/>
            <person name="Riley R."/>
            <person name="Ahrendt S."/>
            <person name="Nagy L.G."/>
            <person name="Grigoriev I.V."/>
            <person name="Martin F."/>
            <person name="Rosso M.N."/>
        </authorList>
    </citation>
    <scope>NUCLEOTIDE SEQUENCE</scope>
    <source>
        <strain evidence="1">CBS 384.51</strain>
    </source>
</reference>